<protein>
    <submittedName>
        <fullName evidence="6">NlpC/P60 family protein</fullName>
    </submittedName>
</protein>
<evidence type="ECO:0000256" key="1">
    <source>
        <dbReference type="ARBA" id="ARBA00007074"/>
    </source>
</evidence>
<feature type="domain" description="NlpC/P60" evidence="5">
    <location>
        <begin position="1"/>
        <end position="130"/>
    </location>
</feature>
<keyword evidence="3" id="KW-0378">Hydrolase</keyword>
<evidence type="ECO:0000256" key="3">
    <source>
        <dbReference type="ARBA" id="ARBA00022801"/>
    </source>
</evidence>
<organism evidence="6 7">
    <name type="scientific">Rhodobacter capsulatus</name>
    <name type="common">Rhodopseudomonas capsulata</name>
    <dbReference type="NCBI Taxonomy" id="1061"/>
    <lineage>
        <taxon>Bacteria</taxon>
        <taxon>Pseudomonadati</taxon>
        <taxon>Pseudomonadota</taxon>
        <taxon>Alphaproteobacteria</taxon>
        <taxon>Rhodobacterales</taxon>
        <taxon>Rhodobacter group</taxon>
        <taxon>Rhodobacter</taxon>
    </lineage>
</organism>
<evidence type="ECO:0000259" key="5">
    <source>
        <dbReference type="PROSITE" id="PS51935"/>
    </source>
</evidence>
<dbReference type="SUPFAM" id="SSF54001">
    <property type="entry name" value="Cysteine proteinases"/>
    <property type="match status" value="1"/>
</dbReference>
<dbReference type="GO" id="GO:0006508">
    <property type="term" value="P:proteolysis"/>
    <property type="evidence" value="ECO:0007669"/>
    <property type="project" value="UniProtKB-KW"/>
</dbReference>
<evidence type="ECO:0000313" key="6">
    <source>
        <dbReference type="EMBL" id="TKD17963.1"/>
    </source>
</evidence>
<comment type="caution">
    <text evidence="6">The sequence shown here is derived from an EMBL/GenBank/DDBJ whole genome shotgun (WGS) entry which is preliminary data.</text>
</comment>
<name>A0A4U1JQ49_RHOCA</name>
<evidence type="ECO:0000256" key="2">
    <source>
        <dbReference type="ARBA" id="ARBA00022670"/>
    </source>
</evidence>
<keyword evidence="4" id="KW-0788">Thiol protease</keyword>
<gene>
    <name evidence="6" type="ORF">FBT96_12535</name>
</gene>
<accession>A0A4U1JQ49</accession>
<dbReference type="Pfam" id="PF00877">
    <property type="entry name" value="NLPC_P60"/>
    <property type="match status" value="1"/>
</dbReference>
<evidence type="ECO:0000313" key="7">
    <source>
        <dbReference type="Proteomes" id="UP000310597"/>
    </source>
</evidence>
<dbReference type="InterPro" id="IPR000064">
    <property type="entry name" value="NLP_P60_dom"/>
</dbReference>
<dbReference type="OrthoDB" id="6058745at2"/>
<dbReference type="Gene3D" id="3.90.1720.10">
    <property type="entry name" value="endopeptidase domain like (from Nostoc punctiforme)"/>
    <property type="match status" value="1"/>
</dbReference>
<dbReference type="Proteomes" id="UP000310597">
    <property type="component" value="Unassembled WGS sequence"/>
</dbReference>
<dbReference type="GO" id="GO:0008234">
    <property type="term" value="F:cysteine-type peptidase activity"/>
    <property type="evidence" value="ECO:0007669"/>
    <property type="project" value="UniProtKB-KW"/>
</dbReference>
<comment type="similarity">
    <text evidence="1">Belongs to the peptidase C40 family.</text>
</comment>
<proteinExistence type="inferred from homology"/>
<dbReference type="EMBL" id="SWJZ01000050">
    <property type="protein sequence ID" value="TKD17963.1"/>
    <property type="molecule type" value="Genomic_DNA"/>
</dbReference>
<dbReference type="AlphaFoldDB" id="A0A4U1JQ49"/>
<dbReference type="InterPro" id="IPR038765">
    <property type="entry name" value="Papain-like_cys_pep_sf"/>
</dbReference>
<evidence type="ECO:0000256" key="4">
    <source>
        <dbReference type="ARBA" id="ARBA00022807"/>
    </source>
</evidence>
<keyword evidence="2" id="KW-0645">Protease</keyword>
<reference evidence="6 7" key="1">
    <citation type="submission" date="2019-04" db="EMBL/GenBank/DDBJ databases">
        <title>Draft Whole-Genome sequence of the purple photosynthetic bacterium Rhodobacter capsulatus SP108 with an indigenous class A beta-lactamase.</title>
        <authorList>
            <person name="Robertson S."/>
            <person name="Meyer T.E."/>
            <person name="Kyndt J.A."/>
        </authorList>
    </citation>
    <scope>NUCLEOTIDE SEQUENCE [LARGE SCALE GENOMIC DNA]</scope>
    <source>
        <strain evidence="6 7">SP108</strain>
    </source>
</reference>
<dbReference type="PROSITE" id="PS51935">
    <property type="entry name" value="NLPC_P60"/>
    <property type="match status" value="1"/>
</dbReference>
<sequence length="146" mass="16378">MFWSNRYIGIPQCDHGRSAEGADCWGLACVIYREELGITLPEYLGYGSVEEHGEIAALIEGAKTSPLWVPVTGPALAFDLAVFRRGRLSTHLGIVIRHGLMIHIGQTHAVLEDYRHGPWAHRFTGHWRHRSRAVEMPVQIISEAAR</sequence>
<dbReference type="RefSeq" id="WP_136907135.1">
    <property type="nucleotide sequence ID" value="NZ_SWJZ01000050.1"/>
</dbReference>